<proteinExistence type="predicted"/>
<dbReference type="AlphaFoldDB" id="A0A0F8ZPP2"/>
<reference evidence="1" key="1">
    <citation type="journal article" date="2015" name="Nature">
        <title>Complex archaea that bridge the gap between prokaryotes and eukaryotes.</title>
        <authorList>
            <person name="Spang A."/>
            <person name="Saw J.H."/>
            <person name="Jorgensen S.L."/>
            <person name="Zaremba-Niedzwiedzka K."/>
            <person name="Martijn J."/>
            <person name="Lind A.E."/>
            <person name="van Eijk R."/>
            <person name="Schleper C."/>
            <person name="Guy L."/>
            <person name="Ettema T.J."/>
        </authorList>
    </citation>
    <scope>NUCLEOTIDE SEQUENCE</scope>
</reference>
<dbReference type="EMBL" id="LAZR01059177">
    <property type="protein sequence ID" value="KKK68354.1"/>
    <property type="molecule type" value="Genomic_DNA"/>
</dbReference>
<organism evidence="1">
    <name type="scientific">marine sediment metagenome</name>
    <dbReference type="NCBI Taxonomy" id="412755"/>
    <lineage>
        <taxon>unclassified sequences</taxon>
        <taxon>metagenomes</taxon>
        <taxon>ecological metagenomes</taxon>
    </lineage>
</organism>
<sequence>MVTIRIRGKKKKITVRFRKGKFVEAHGSGRAKSFKRRR</sequence>
<protein>
    <submittedName>
        <fullName evidence="1">Uncharacterized protein</fullName>
    </submittedName>
</protein>
<evidence type="ECO:0000313" key="1">
    <source>
        <dbReference type="EMBL" id="KKK68354.1"/>
    </source>
</evidence>
<name>A0A0F8ZPP2_9ZZZZ</name>
<accession>A0A0F8ZPP2</accession>
<gene>
    <name evidence="1" type="ORF">LCGC14_2944860</name>
</gene>
<comment type="caution">
    <text evidence="1">The sequence shown here is derived from an EMBL/GenBank/DDBJ whole genome shotgun (WGS) entry which is preliminary data.</text>
</comment>